<organism evidence="2 3">
    <name type="scientific">Carex littledalei</name>
    <dbReference type="NCBI Taxonomy" id="544730"/>
    <lineage>
        <taxon>Eukaryota</taxon>
        <taxon>Viridiplantae</taxon>
        <taxon>Streptophyta</taxon>
        <taxon>Embryophyta</taxon>
        <taxon>Tracheophyta</taxon>
        <taxon>Spermatophyta</taxon>
        <taxon>Magnoliopsida</taxon>
        <taxon>Liliopsida</taxon>
        <taxon>Poales</taxon>
        <taxon>Cyperaceae</taxon>
        <taxon>Cyperoideae</taxon>
        <taxon>Cariceae</taxon>
        <taxon>Carex</taxon>
        <taxon>Carex subgen. Euthyceras</taxon>
    </lineage>
</organism>
<feature type="compositionally biased region" description="Polar residues" evidence="1">
    <location>
        <begin position="12"/>
        <end position="30"/>
    </location>
</feature>
<dbReference type="AlphaFoldDB" id="A0A833QXR3"/>
<reference evidence="2" key="1">
    <citation type="submission" date="2020-01" db="EMBL/GenBank/DDBJ databases">
        <title>Genome sequence of Kobresia littledalei, the first chromosome-level genome in the family Cyperaceae.</title>
        <authorList>
            <person name="Qu G."/>
        </authorList>
    </citation>
    <scope>NUCLEOTIDE SEQUENCE</scope>
    <source>
        <strain evidence="2">C.B.Clarke</strain>
        <tissue evidence="2">Leaf</tissue>
    </source>
</reference>
<comment type="caution">
    <text evidence="2">The sequence shown here is derived from an EMBL/GenBank/DDBJ whole genome shotgun (WGS) entry which is preliminary data.</text>
</comment>
<gene>
    <name evidence="2" type="ORF">FCM35_KLT08349</name>
</gene>
<accession>A0A833QXR3</accession>
<evidence type="ECO:0000256" key="1">
    <source>
        <dbReference type="SAM" id="MobiDB-lite"/>
    </source>
</evidence>
<evidence type="ECO:0000313" key="3">
    <source>
        <dbReference type="Proteomes" id="UP000623129"/>
    </source>
</evidence>
<sequence length="170" mass="18850">MEMLMVFAQHQTQYSRNKSHPSDQFASPPSKNFRAINCRTFQAGLTDLKSPPQFHSEPPKQLSKAKSKPISITPSKLAKFNSEDLSLCPPFAGPAYSNSPPPSSLPIPKFSLRQKRSVSLELPVCKSEIDMRPMAKSAPTSPTGERVAEFSLDVAIATENLRRILHLDDE</sequence>
<feature type="region of interest" description="Disordered" evidence="1">
    <location>
        <begin position="47"/>
        <end position="70"/>
    </location>
</feature>
<dbReference type="EMBL" id="SWLB01000018">
    <property type="protein sequence ID" value="KAF3326719.1"/>
    <property type="molecule type" value="Genomic_DNA"/>
</dbReference>
<dbReference type="PANTHER" id="PTHR35306:SF1">
    <property type="entry name" value="VQ DOMAIN-CONTAINING PROTEIN"/>
    <property type="match status" value="1"/>
</dbReference>
<dbReference type="PANTHER" id="PTHR35306">
    <property type="entry name" value="BNAA03G57290D PROTEIN"/>
    <property type="match status" value="1"/>
</dbReference>
<protein>
    <submittedName>
        <fullName evidence="2">Proline-rich nuclear receptor coactivator</fullName>
    </submittedName>
</protein>
<dbReference type="Proteomes" id="UP000623129">
    <property type="component" value="Unassembled WGS sequence"/>
</dbReference>
<proteinExistence type="predicted"/>
<dbReference type="OrthoDB" id="1921042at2759"/>
<keyword evidence="2" id="KW-0675">Receptor</keyword>
<name>A0A833QXR3_9POAL</name>
<keyword evidence="3" id="KW-1185">Reference proteome</keyword>
<evidence type="ECO:0000313" key="2">
    <source>
        <dbReference type="EMBL" id="KAF3326719.1"/>
    </source>
</evidence>
<dbReference type="InterPro" id="IPR028322">
    <property type="entry name" value="PNRC-like_rgn"/>
</dbReference>
<feature type="region of interest" description="Disordered" evidence="1">
    <location>
        <begin position="12"/>
        <end position="31"/>
    </location>
</feature>
<dbReference type="GO" id="GO:0016071">
    <property type="term" value="P:mRNA metabolic process"/>
    <property type="evidence" value="ECO:0007669"/>
    <property type="project" value="UniProtKB-ARBA"/>
</dbReference>
<dbReference type="Pfam" id="PF15365">
    <property type="entry name" value="PNRC"/>
    <property type="match status" value="1"/>
</dbReference>